<organism evidence="1 2">
    <name type="scientific">Periplaneta americana</name>
    <name type="common">American cockroach</name>
    <name type="synonym">Blatta americana</name>
    <dbReference type="NCBI Taxonomy" id="6978"/>
    <lineage>
        <taxon>Eukaryota</taxon>
        <taxon>Metazoa</taxon>
        <taxon>Ecdysozoa</taxon>
        <taxon>Arthropoda</taxon>
        <taxon>Hexapoda</taxon>
        <taxon>Insecta</taxon>
        <taxon>Pterygota</taxon>
        <taxon>Neoptera</taxon>
        <taxon>Polyneoptera</taxon>
        <taxon>Dictyoptera</taxon>
        <taxon>Blattodea</taxon>
        <taxon>Blattoidea</taxon>
        <taxon>Blattidae</taxon>
        <taxon>Blattinae</taxon>
        <taxon>Periplaneta</taxon>
    </lineage>
</organism>
<sequence>MVGLICEMLSDMDERLYSILYSSHETPSFLQRSGTLLRRFGRRRLSLKKAESSTTWSVVTRIQARHTDNQYIANARDIESELKTNLGKLPLDNKLIALDTIKNKRGPKETQENVAL</sequence>
<name>A0ABQ8SVB4_PERAM</name>
<protein>
    <submittedName>
        <fullName evidence="1">Uncharacterized protein</fullName>
    </submittedName>
</protein>
<dbReference type="Proteomes" id="UP001148838">
    <property type="component" value="Unassembled WGS sequence"/>
</dbReference>
<gene>
    <name evidence="1" type="ORF">ANN_14083</name>
</gene>
<reference evidence="1 2" key="1">
    <citation type="journal article" date="2022" name="Allergy">
        <title>Genome assembly and annotation of Periplaneta americana reveal a comprehensive cockroach allergen profile.</title>
        <authorList>
            <person name="Wang L."/>
            <person name="Xiong Q."/>
            <person name="Saelim N."/>
            <person name="Wang L."/>
            <person name="Nong W."/>
            <person name="Wan A.T."/>
            <person name="Shi M."/>
            <person name="Liu X."/>
            <person name="Cao Q."/>
            <person name="Hui J.H.L."/>
            <person name="Sookrung N."/>
            <person name="Leung T.F."/>
            <person name="Tungtrongchitr A."/>
            <person name="Tsui S.K.W."/>
        </authorList>
    </citation>
    <scope>NUCLEOTIDE SEQUENCE [LARGE SCALE GENOMIC DNA]</scope>
    <source>
        <strain evidence="1">PWHHKU_190912</strain>
    </source>
</reference>
<accession>A0ABQ8SVB4</accession>
<evidence type="ECO:0000313" key="1">
    <source>
        <dbReference type="EMBL" id="KAJ4438144.1"/>
    </source>
</evidence>
<keyword evidence="2" id="KW-1185">Reference proteome</keyword>
<proteinExistence type="predicted"/>
<comment type="caution">
    <text evidence="1">The sequence shown here is derived from an EMBL/GenBank/DDBJ whole genome shotgun (WGS) entry which is preliminary data.</text>
</comment>
<evidence type="ECO:0000313" key="2">
    <source>
        <dbReference type="Proteomes" id="UP001148838"/>
    </source>
</evidence>
<dbReference type="EMBL" id="JAJSOF020000019">
    <property type="protein sequence ID" value="KAJ4438144.1"/>
    <property type="molecule type" value="Genomic_DNA"/>
</dbReference>